<dbReference type="AlphaFoldDB" id="A0A347ZRV9"/>
<dbReference type="Proteomes" id="UP000256388">
    <property type="component" value="Unassembled WGS sequence"/>
</dbReference>
<accession>A0A347ZRV9</accession>
<proteinExistence type="predicted"/>
<protein>
    <submittedName>
        <fullName evidence="1">Protein involved in plasmid replication-relaxation</fullName>
    </submittedName>
</protein>
<organism evidence="1 2">
    <name type="scientific">Pelolinea submarina</name>
    <dbReference type="NCBI Taxonomy" id="913107"/>
    <lineage>
        <taxon>Bacteria</taxon>
        <taxon>Bacillati</taxon>
        <taxon>Chloroflexota</taxon>
        <taxon>Anaerolineae</taxon>
        <taxon>Anaerolineales</taxon>
        <taxon>Anaerolineaceae</taxon>
        <taxon>Pelolinea</taxon>
    </lineage>
</organism>
<reference evidence="1 2" key="1">
    <citation type="submission" date="2018-08" db="EMBL/GenBank/DDBJ databases">
        <title>Genomic Encyclopedia of Type Strains, Phase IV (KMG-IV): sequencing the most valuable type-strain genomes for metagenomic binning, comparative biology and taxonomic classification.</title>
        <authorList>
            <person name="Goeker M."/>
        </authorList>
    </citation>
    <scope>NUCLEOTIDE SEQUENCE [LARGE SCALE GENOMIC DNA]</scope>
    <source>
        <strain evidence="1 2">DSM 23923</strain>
    </source>
</reference>
<gene>
    <name evidence="1" type="ORF">DFR64_1287</name>
</gene>
<dbReference type="Pfam" id="PF13814">
    <property type="entry name" value="Replic_Relax"/>
    <property type="match status" value="1"/>
</dbReference>
<evidence type="ECO:0000313" key="2">
    <source>
        <dbReference type="Proteomes" id="UP000256388"/>
    </source>
</evidence>
<comment type="caution">
    <text evidence="1">The sequence shown here is derived from an EMBL/GenBank/DDBJ whole genome shotgun (WGS) entry which is preliminary data.</text>
</comment>
<sequence>MVNASGSKTDNLLLPMRFQDRDGEILQAIMDYGGLLAKRQLKELFWADKSQRAMEKRLAKLFHNGLITWPDRNAWRSKPLPEPILWLNWKGILWLAGQAGISIPAPANQGENQMRLLENRLREAGFRWLREPRWMQLEHDLAIVDFRLAVEKSLRVLPHLALEEWIHERVLHCNMDVVEYETKDREGRLHLVKKGVCPDSYFVITDQRRQIDGSPARARFLFELDNSTHDNPSFGREKTVPGAVYIKSTVFKNRFGYNSGRWLVVTTGLVRMKNLLTQTRQSVGAGARLFLFTTVDQVREQNVLTSPIWHQADHEQPIALFLP</sequence>
<dbReference type="RefSeq" id="WP_158675010.1">
    <property type="nucleotide sequence ID" value="NZ_AP018437.1"/>
</dbReference>
<dbReference type="OrthoDB" id="4146863at2"/>
<keyword evidence="2" id="KW-1185">Reference proteome</keyword>
<evidence type="ECO:0000313" key="1">
    <source>
        <dbReference type="EMBL" id="REG11406.1"/>
    </source>
</evidence>
<name>A0A347ZRV9_9CHLR</name>
<dbReference type="EMBL" id="QUMS01000001">
    <property type="protein sequence ID" value="REG11406.1"/>
    <property type="molecule type" value="Genomic_DNA"/>
</dbReference>
<dbReference type="InterPro" id="IPR025855">
    <property type="entry name" value="Replic_Relax"/>
</dbReference>